<protein>
    <submittedName>
        <fullName evidence="2">Jg15753 protein</fullName>
    </submittedName>
</protein>
<evidence type="ECO:0000313" key="3">
    <source>
        <dbReference type="Proteomes" id="UP000838756"/>
    </source>
</evidence>
<feature type="region of interest" description="Disordered" evidence="1">
    <location>
        <begin position="31"/>
        <end position="60"/>
    </location>
</feature>
<sequence length="134" mass="14765">MSHTTSRAHPYRGDSAGARAFAFRRAKATRGRWADTPVRSTRSTNAKGLSHAGKERYHPGTIQRGYELHRYQLSPSTNNLIGSSSTVEPMSPDRRRGGIMEAAASYILCSLVSTSLIPAPAPMNHQIDTDRFNH</sequence>
<dbReference type="Proteomes" id="UP000838756">
    <property type="component" value="Unassembled WGS sequence"/>
</dbReference>
<proteinExistence type="predicted"/>
<gene>
    <name evidence="2" type="primary">jg15753</name>
    <name evidence="2" type="ORF">PAEG_LOCUS14587</name>
</gene>
<feature type="compositionally biased region" description="Polar residues" evidence="1">
    <location>
        <begin position="38"/>
        <end position="47"/>
    </location>
</feature>
<accession>A0A8S4RMA0</accession>
<comment type="caution">
    <text evidence="2">The sequence shown here is derived from an EMBL/GenBank/DDBJ whole genome shotgun (WGS) entry which is preliminary data.</text>
</comment>
<evidence type="ECO:0000313" key="2">
    <source>
        <dbReference type="EMBL" id="CAH2237292.1"/>
    </source>
</evidence>
<name>A0A8S4RMA0_9NEOP</name>
<organism evidence="2 3">
    <name type="scientific">Pararge aegeria aegeria</name>
    <dbReference type="NCBI Taxonomy" id="348720"/>
    <lineage>
        <taxon>Eukaryota</taxon>
        <taxon>Metazoa</taxon>
        <taxon>Ecdysozoa</taxon>
        <taxon>Arthropoda</taxon>
        <taxon>Hexapoda</taxon>
        <taxon>Insecta</taxon>
        <taxon>Pterygota</taxon>
        <taxon>Neoptera</taxon>
        <taxon>Endopterygota</taxon>
        <taxon>Lepidoptera</taxon>
        <taxon>Glossata</taxon>
        <taxon>Ditrysia</taxon>
        <taxon>Papilionoidea</taxon>
        <taxon>Nymphalidae</taxon>
        <taxon>Satyrinae</taxon>
        <taxon>Satyrini</taxon>
        <taxon>Parargina</taxon>
        <taxon>Pararge</taxon>
    </lineage>
</organism>
<dbReference type="AlphaFoldDB" id="A0A8S4RMA0"/>
<dbReference type="EMBL" id="CAKXAJ010025257">
    <property type="protein sequence ID" value="CAH2237292.1"/>
    <property type="molecule type" value="Genomic_DNA"/>
</dbReference>
<reference evidence="2" key="1">
    <citation type="submission" date="2022-03" db="EMBL/GenBank/DDBJ databases">
        <authorList>
            <person name="Lindestad O."/>
        </authorList>
    </citation>
    <scope>NUCLEOTIDE SEQUENCE</scope>
</reference>
<evidence type="ECO:0000256" key="1">
    <source>
        <dbReference type="SAM" id="MobiDB-lite"/>
    </source>
</evidence>
<keyword evidence="3" id="KW-1185">Reference proteome</keyword>